<comment type="subcellular location">
    <subcellularLocation>
        <location evidence="1">Endoplasmic reticulum</location>
    </subcellularLocation>
    <subcellularLocation>
        <location evidence="2">Membrane</location>
    </subcellularLocation>
</comment>
<dbReference type="Proteomes" id="UP000240530">
    <property type="component" value="Unassembled WGS sequence"/>
</dbReference>
<proteinExistence type="predicted"/>
<dbReference type="GO" id="GO:0016020">
    <property type="term" value="C:membrane"/>
    <property type="evidence" value="ECO:0007669"/>
    <property type="project" value="UniProtKB-SubCell"/>
</dbReference>
<evidence type="ECO:0000256" key="3">
    <source>
        <dbReference type="ARBA" id="ARBA00022824"/>
    </source>
</evidence>
<protein>
    <recommendedName>
        <fullName evidence="5">DUF676 domain-containing protein</fullName>
    </recommendedName>
</protein>
<keyword evidence="4" id="KW-0472">Membrane</keyword>
<dbReference type="AlphaFoldDB" id="A0A2T3KU78"/>
<dbReference type="RefSeq" id="WP_008989232.1">
    <property type="nucleotide sequence ID" value="NZ_CP131574.1"/>
</dbReference>
<sequence length="271" mass="31159">MMNEFEFYQKRECSSKLILFIHGFTGNSVDTWSNKNGKNFPGLLLQDLKIKDNFDVASYNYYTTLLDQFLINTNKFNWIQRILNPKTYIKERNLDIDELARNLSSHVRFTLEQYDTIYIVAHSMGGLIAKQLIVNDLNERNYTKVKLFISLAVPHQGAELSIIGGLISSNLQIDNINPVKAFINKLNQNWINLDSKPTTKYFYGSYDQIVSKYSAVAMDKIGKDIVSVPHDHYSISKPENMESLVCKSVINFINNQYKEEILNKDCGGISK</sequence>
<dbReference type="PANTHER" id="PTHR48182">
    <property type="entry name" value="PROTEIN SERAC1"/>
    <property type="match status" value="1"/>
</dbReference>
<dbReference type="SUPFAM" id="SSF53474">
    <property type="entry name" value="alpha/beta-Hydrolases"/>
    <property type="match status" value="1"/>
</dbReference>
<evidence type="ECO:0000313" key="6">
    <source>
        <dbReference type="EMBL" id="PSV10359.1"/>
    </source>
</evidence>
<evidence type="ECO:0000256" key="4">
    <source>
        <dbReference type="ARBA" id="ARBA00023136"/>
    </source>
</evidence>
<organism evidence="6 7">
    <name type="scientific">Photobacterium leiognathi subsp. mandapamensis</name>
    <name type="common">Photobacterium mandapamensis</name>
    <dbReference type="NCBI Taxonomy" id="48408"/>
    <lineage>
        <taxon>Bacteria</taxon>
        <taxon>Pseudomonadati</taxon>
        <taxon>Pseudomonadota</taxon>
        <taxon>Gammaproteobacteria</taxon>
        <taxon>Vibrionales</taxon>
        <taxon>Vibrionaceae</taxon>
        <taxon>Photobacterium</taxon>
    </lineage>
</organism>
<evidence type="ECO:0000259" key="5">
    <source>
        <dbReference type="Pfam" id="PF05057"/>
    </source>
</evidence>
<gene>
    <name evidence="6" type="ORF">C0W93_11590</name>
</gene>
<feature type="domain" description="DUF676" evidence="5">
    <location>
        <begin position="15"/>
        <end position="159"/>
    </location>
</feature>
<dbReference type="PANTHER" id="PTHR48182:SF2">
    <property type="entry name" value="PROTEIN SERAC1"/>
    <property type="match status" value="1"/>
</dbReference>
<keyword evidence="3" id="KW-0256">Endoplasmic reticulum</keyword>
<evidence type="ECO:0000256" key="1">
    <source>
        <dbReference type="ARBA" id="ARBA00004240"/>
    </source>
</evidence>
<evidence type="ECO:0000256" key="2">
    <source>
        <dbReference type="ARBA" id="ARBA00004370"/>
    </source>
</evidence>
<name>A0A2T3KU78_PHOLD</name>
<reference evidence="6 7" key="1">
    <citation type="submission" date="2018-03" db="EMBL/GenBank/DDBJ databases">
        <title>Whole genome sequencing of Histamine producing bacteria.</title>
        <authorList>
            <person name="Butler K."/>
        </authorList>
    </citation>
    <scope>NUCLEOTIDE SEQUENCE [LARGE SCALE GENOMIC DNA]</scope>
    <source>
        <strain evidence="6 7">Res.4.1</strain>
    </source>
</reference>
<dbReference type="Pfam" id="PF05057">
    <property type="entry name" value="DUF676"/>
    <property type="match status" value="1"/>
</dbReference>
<dbReference type="InterPro" id="IPR007751">
    <property type="entry name" value="DUF676_lipase-like"/>
</dbReference>
<dbReference type="EMBL" id="PYNS01000012">
    <property type="protein sequence ID" value="PSV10359.1"/>
    <property type="molecule type" value="Genomic_DNA"/>
</dbReference>
<dbReference type="InterPro" id="IPR052374">
    <property type="entry name" value="SERAC1"/>
</dbReference>
<dbReference type="Gene3D" id="3.40.50.1820">
    <property type="entry name" value="alpha/beta hydrolase"/>
    <property type="match status" value="1"/>
</dbReference>
<comment type="caution">
    <text evidence="6">The sequence shown here is derived from an EMBL/GenBank/DDBJ whole genome shotgun (WGS) entry which is preliminary data.</text>
</comment>
<evidence type="ECO:0000313" key="7">
    <source>
        <dbReference type="Proteomes" id="UP000240530"/>
    </source>
</evidence>
<accession>A0A2T3KU78</accession>
<dbReference type="InterPro" id="IPR029058">
    <property type="entry name" value="AB_hydrolase_fold"/>
</dbReference>